<evidence type="ECO:0000256" key="1">
    <source>
        <dbReference type="SAM" id="MobiDB-lite"/>
    </source>
</evidence>
<name>A0A4V3CMU6_NOCIG</name>
<proteinExistence type="predicted"/>
<comment type="caution">
    <text evidence="2">The sequence shown here is derived from an EMBL/GenBank/DDBJ whole genome shotgun (WGS) entry which is preliminary data.</text>
</comment>
<dbReference type="EMBL" id="SNXK01000008">
    <property type="protein sequence ID" value="TDP31552.1"/>
    <property type="molecule type" value="Genomic_DNA"/>
</dbReference>
<feature type="region of interest" description="Disordered" evidence="1">
    <location>
        <begin position="33"/>
        <end position="67"/>
    </location>
</feature>
<evidence type="ECO:0000313" key="2">
    <source>
        <dbReference type="EMBL" id="TDP31552.1"/>
    </source>
</evidence>
<dbReference type="Proteomes" id="UP000295087">
    <property type="component" value="Unassembled WGS sequence"/>
</dbReference>
<gene>
    <name evidence="2" type="ORF">DFR75_108157</name>
</gene>
<evidence type="ECO:0000313" key="3">
    <source>
        <dbReference type="Proteomes" id="UP000295087"/>
    </source>
</evidence>
<dbReference type="RefSeq" id="WP_067488215.1">
    <property type="nucleotide sequence ID" value="NZ_JBHXPO010000003.1"/>
</dbReference>
<sequence length="67" mass="7439">MRAPGAEVAREAVDLMLLDLFATIVAARWLGRSHRGPVGPRRTNARPAGTFDRIGTQRWRPKLGTDQ</sequence>
<accession>A0A4V3CMU6</accession>
<protein>
    <submittedName>
        <fullName evidence="2">Uncharacterized protein</fullName>
    </submittedName>
</protein>
<dbReference type="AlphaFoldDB" id="A0A4V3CMU6"/>
<organism evidence="2 3">
    <name type="scientific">Nocardia ignorata</name>
    <dbReference type="NCBI Taxonomy" id="145285"/>
    <lineage>
        <taxon>Bacteria</taxon>
        <taxon>Bacillati</taxon>
        <taxon>Actinomycetota</taxon>
        <taxon>Actinomycetes</taxon>
        <taxon>Mycobacteriales</taxon>
        <taxon>Nocardiaceae</taxon>
        <taxon>Nocardia</taxon>
    </lineage>
</organism>
<keyword evidence="3" id="KW-1185">Reference proteome</keyword>
<reference evidence="2 3" key="1">
    <citation type="submission" date="2019-03" db="EMBL/GenBank/DDBJ databases">
        <title>Genomic Encyclopedia of Type Strains, Phase IV (KMG-IV): sequencing the most valuable type-strain genomes for metagenomic binning, comparative biology and taxonomic classification.</title>
        <authorList>
            <person name="Goeker M."/>
        </authorList>
    </citation>
    <scope>NUCLEOTIDE SEQUENCE [LARGE SCALE GENOMIC DNA]</scope>
    <source>
        <strain evidence="2 3">DSM 44496</strain>
    </source>
</reference>